<evidence type="ECO:0000313" key="2">
    <source>
        <dbReference type="WBParaSite" id="nRc.2.0.1.t41828-RA"/>
    </source>
</evidence>
<proteinExistence type="predicted"/>
<organism evidence="1 2">
    <name type="scientific">Romanomermis culicivorax</name>
    <name type="common">Nematode worm</name>
    <dbReference type="NCBI Taxonomy" id="13658"/>
    <lineage>
        <taxon>Eukaryota</taxon>
        <taxon>Metazoa</taxon>
        <taxon>Ecdysozoa</taxon>
        <taxon>Nematoda</taxon>
        <taxon>Enoplea</taxon>
        <taxon>Dorylaimia</taxon>
        <taxon>Mermithida</taxon>
        <taxon>Mermithoidea</taxon>
        <taxon>Mermithidae</taxon>
        <taxon>Romanomermis</taxon>
    </lineage>
</organism>
<accession>A0A915KST0</accession>
<protein>
    <submittedName>
        <fullName evidence="2">Uncharacterized protein</fullName>
    </submittedName>
</protein>
<dbReference type="AlphaFoldDB" id="A0A915KST0"/>
<reference evidence="2" key="1">
    <citation type="submission" date="2022-11" db="UniProtKB">
        <authorList>
            <consortium name="WormBaseParasite"/>
        </authorList>
    </citation>
    <scope>IDENTIFICATION</scope>
</reference>
<keyword evidence="1" id="KW-1185">Reference proteome</keyword>
<evidence type="ECO:0000313" key="1">
    <source>
        <dbReference type="Proteomes" id="UP000887565"/>
    </source>
</evidence>
<dbReference type="Proteomes" id="UP000887565">
    <property type="component" value="Unplaced"/>
</dbReference>
<name>A0A915KST0_ROMCU</name>
<dbReference type="WBParaSite" id="nRc.2.0.1.t41828-RA">
    <property type="protein sequence ID" value="nRc.2.0.1.t41828-RA"/>
    <property type="gene ID" value="nRc.2.0.1.g41828"/>
</dbReference>
<sequence>MTWDKFLHRIYYNTQHYALSWKDVCDRTRRGCPGSFFSCRCLKTRSRYTDPYRGYTKHSH</sequence>